<gene>
    <name evidence="3" type="ORF">Tci_000944</name>
</gene>
<feature type="compositionally biased region" description="Pro residues" evidence="1">
    <location>
        <begin position="234"/>
        <end position="250"/>
    </location>
</feature>
<dbReference type="PANTHER" id="PTHR35046">
    <property type="entry name" value="ZINC KNUCKLE (CCHC-TYPE) FAMILY PROTEIN"/>
    <property type="match status" value="1"/>
</dbReference>
<feature type="region of interest" description="Disordered" evidence="1">
    <location>
        <begin position="46"/>
        <end position="154"/>
    </location>
</feature>
<feature type="region of interest" description="Disordered" evidence="1">
    <location>
        <begin position="545"/>
        <end position="584"/>
    </location>
</feature>
<dbReference type="Gene3D" id="1.10.340.70">
    <property type="match status" value="1"/>
</dbReference>
<dbReference type="SUPFAM" id="SSF53098">
    <property type="entry name" value="Ribonuclease H-like"/>
    <property type="match status" value="1"/>
</dbReference>
<feature type="compositionally biased region" description="Pro residues" evidence="1">
    <location>
        <begin position="46"/>
        <end position="58"/>
    </location>
</feature>
<accession>A0A699GP33</accession>
<dbReference type="Pfam" id="PF17921">
    <property type="entry name" value="Integrase_H2C2"/>
    <property type="match status" value="1"/>
</dbReference>
<feature type="compositionally biased region" description="Low complexity" evidence="1">
    <location>
        <begin position="555"/>
        <end position="564"/>
    </location>
</feature>
<dbReference type="PROSITE" id="PS50994">
    <property type="entry name" value="INTEGRASE"/>
    <property type="match status" value="1"/>
</dbReference>
<dbReference type="InterPro" id="IPR036397">
    <property type="entry name" value="RNaseH_sf"/>
</dbReference>
<feature type="compositionally biased region" description="Acidic residues" evidence="1">
    <location>
        <begin position="121"/>
        <end position="150"/>
    </location>
</feature>
<dbReference type="InterPro" id="IPR043502">
    <property type="entry name" value="DNA/RNA_pol_sf"/>
</dbReference>
<dbReference type="Gene3D" id="3.10.10.10">
    <property type="entry name" value="HIV Type 1 Reverse Transcriptase, subunit A, domain 1"/>
    <property type="match status" value="1"/>
</dbReference>
<dbReference type="AlphaFoldDB" id="A0A699GP33"/>
<dbReference type="GO" id="GO:0003676">
    <property type="term" value="F:nucleic acid binding"/>
    <property type="evidence" value="ECO:0007669"/>
    <property type="project" value="InterPro"/>
</dbReference>
<protein>
    <submittedName>
        <fullName evidence="3">Retrotransposon protein, putative, Ty3-gypsy subclass</fullName>
    </submittedName>
</protein>
<dbReference type="Pfam" id="PF24626">
    <property type="entry name" value="SH3_Tf2-1"/>
    <property type="match status" value="1"/>
</dbReference>
<dbReference type="PANTHER" id="PTHR35046:SF26">
    <property type="entry name" value="RNA-DIRECTED DNA POLYMERASE"/>
    <property type="match status" value="1"/>
</dbReference>
<feature type="compositionally biased region" description="Acidic residues" evidence="1">
    <location>
        <begin position="93"/>
        <end position="113"/>
    </location>
</feature>
<name>A0A699GP33_TANCI</name>
<organism evidence="3">
    <name type="scientific">Tanacetum cinerariifolium</name>
    <name type="common">Dalmatian daisy</name>
    <name type="synonym">Chrysanthemum cinerariifolium</name>
    <dbReference type="NCBI Taxonomy" id="118510"/>
    <lineage>
        <taxon>Eukaryota</taxon>
        <taxon>Viridiplantae</taxon>
        <taxon>Streptophyta</taxon>
        <taxon>Embryophyta</taxon>
        <taxon>Tracheophyta</taxon>
        <taxon>Spermatophyta</taxon>
        <taxon>Magnoliopsida</taxon>
        <taxon>eudicotyledons</taxon>
        <taxon>Gunneridae</taxon>
        <taxon>Pentapetalae</taxon>
        <taxon>asterids</taxon>
        <taxon>campanulids</taxon>
        <taxon>Asterales</taxon>
        <taxon>Asteraceae</taxon>
        <taxon>Asteroideae</taxon>
        <taxon>Anthemideae</taxon>
        <taxon>Anthemidinae</taxon>
        <taxon>Tanacetum</taxon>
    </lineage>
</organism>
<evidence type="ECO:0000313" key="3">
    <source>
        <dbReference type="EMBL" id="GEU28966.1"/>
    </source>
</evidence>
<comment type="caution">
    <text evidence="3">The sequence shown here is derived from an EMBL/GenBank/DDBJ whole genome shotgun (WGS) entry which is preliminary data.</text>
</comment>
<feature type="region of interest" description="Disordered" evidence="1">
    <location>
        <begin position="219"/>
        <end position="250"/>
    </location>
</feature>
<dbReference type="SUPFAM" id="SSF56672">
    <property type="entry name" value="DNA/RNA polymerases"/>
    <property type="match status" value="1"/>
</dbReference>
<reference evidence="3" key="1">
    <citation type="journal article" date="2019" name="Sci. Rep.">
        <title>Draft genome of Tanacetum cinerariifolium, the natural source of mosquito coil.</title>
        <authorList>
            <person name="Yamashiro T."/>
            <person name="Shiraishi A."/>
            <person name="Satake H."/>
            <person name="Nakayama K."/>
        </authorList>
    </citation>
    <scope>NUCLEOTIDE SEQUENCE</scope>
</reference>
<dbReference type="Gene3D" id="3.30.420.10">
    <property type="entry name" value="Ribonuclease H-like superfamily/Ribonuclease H"/>
    <property type="match status" value="1"/>
</dbReference>
<proteinExistence type="predicted"/>
<dbReference type="InterPro" id="IPR012337">
    <property type="entry name" value="RNaseH-like_sf"/>
</dbReference>
<dbReference type="EMBL" id="BKCJ010000033">
    <property type="protein sequence ID" value="GEU28966.1"/>
    <property type="molecule type" value="Genomic_DNA"/>
</dbReference>
<feature type="domain" description="Integrase catalytic" evidence="2">
    <location>
        <begin position="784"/>
        <end position="931"/>
    </location>
</feature>
<evidence type="ECO:0000256" key="1">
    <source>
        <dbReference type="SAM" id="MobiDB-lite"/>
    </source>
</evidence>
<dbReference type="GO" id="GO:0015074">
    <property type="term" value="P:DNA integration"/>
    <property type="evidence" value="ECO:0007669"/>
    <property type="project" value="InterPro"/>
</dbReference>
<dbReference type="InterPro" id="IPR041588">
    <property type="entry name" value="Integrase_H2C2"/>
</dbReference>
<evidence type="ECO:0000259" key="2">
    <source>
        <dbReference type="PROSITE" id="PS50994"/>
    </source>
</evidence>
<dbReference type="InterPro" id="IPR056924">
    <property type="entry name" value="SH3_Tf2-1"/>
</dbReference>
<sequence>MEKATRYTSNKYVEAALNSATVVFPYLVPRIHMVAAFQAPPSPAYVPGPEYPPSPEFVPEPVHLEFMPAEDDILPIEEQPLPAASSPTTESSDYIDESNPNEDPEDDLEEDPADYPADGGDVGDDEDESSDDEEDDDIDIEGDEEEDEYLAPDNSTVVTLPAVDHAPSAKETEPFETDESAATPPPHLVYRVTARMSIRPQTPISLPLDTEIAKHMAIPTPPPSPLSPLSSPLPQIPSPTLPLLSPPPTDPIYEEAPLGYRAARLRWKAKRGEIPEADLPLQKRLCTAHTGTYELGESSAAAAARLREPVRDDLYRFMDNVELGERSTPASREVGYGITDAWDDLVGAIQEITSTIIKGVNQRVTKLSTTFDLETNMIYGMIEEKRDNQALQRARVNRLFRDRRYHAHTARLMEGEARASRMAWAQSMDASDAAHSEVIALRTQVSAQQIEITDLRVTDRRFHTTVETQQEEIKELWAADHLKGHQSPSTARESDKIERYVGGLPEVIHGSVVASRRKTMQEVTEMANEMMDKRNNTWAECQAENKRKFDDTSRNNQSHQQQQNKRLNTGRAYTAGSDEKKPYRGSKPLCPKCNYHHDGPNDPKCHKCDKVSHFACDCKSTANKDCLKFKNNNRGTQGGNAIALVKVYAVGRVGKNPDSNIVTVIHEDLSGLPPTRQVEFQIDLIPGAAPVARAPYRLAPSEMKDLSDQLKELSEKGFIRLSSSPWGAPVMFFKKKDVSFQMCIDYRELNKLTTKARKPENIKNEDVGGMLVENSNDLEKLRTEKLEPHMDGTRKWQELVAMLWLYWWPNMKADIATYVSKCLTCPKLPKSSQGYDTIWVIVDRLTKSAIFVPMRETDPMDKLARIYLKEVVARHGIPVSIICDRDPRFAPNFWKSLQKALGTSLDMSTAYHLETDEQSERTIQTLEDMMRAFVINFVKVMLKIFPWKGVVRFGKRGKLNPRYVGPFKVLEKVGTVAYKLELLQELSRVHNTFHVSNLKKCHADEPLVVLLDVLHFDDKLFLWKNMRGPEFTWEREDQFRKKYPHLFTKTAPSSNDAS</sequence>
<dbReference type="InterPro" id="IPR001584">
    <property type="entry name" value="Integrase_cat-core"/>
</dbReference>